<name>A0A0F3GX67_9BACT</name>
<accession>A0A0F3GX67</accession>
<gene>
    <name evidence="1" type="ORF">MBAV_002544</name>
</gene>
<dbReference type="Proteomes" id="UP000033423">
    <property type="component" value="Unassembled WGS sequence"/>
</dbReference>
<dbReference type="AlphaFoldDB" id="A0A0F3GX67"/>
<dbReference type="EMBL" id="LACI01001102">
    <property type="protein sequence ID" value="KJU85263.1"/>
    <property type="molecule type" value="Genomic_DNA"/>
</dbReference>
<protein>
    <submittedName>
        <fullName evidence="1">Uncharacterized protein</fullName>
    </submittedName>
</protein>
<reference evidence="1 2" key="1">
    <citation type="submission" date="2015-02" db="EMBL/GenBank/DDBJ databases">
        <title>Single-cell genomics of uncultivated deep-branching MTB reveals a conserved set of magnetosome genes.</title>
        <authorList>
            <person name="Kolinko S."/>
            <person name="Richter M."/>
            <person name="Glockner F.O."/>
            <person name="Brachmann A."/>
            <person name="Schuler D."/>
        </authorList>
    </citation>
    <scope>NUCLEOTIDE SEQUENCE [LARGE SCALE GENOMIC DNA]</scope>
    <source>
        <strain evidence="1">TM-1</strain>
    </source>
</reference>
<sequence length="60" mass="7129">MLYRITRAGDGQHQNQLWVPVFNNIRQKNPICLNVTRMHIVDSFTKRLKFLRLTADKMNS</sequence>
<evidence type="ECO:0000313" key="2">
    <source>
        <dbReference type="Proteomes" id="UP000033423"/>
    </source>
</evidence>
<keyword evidence="2" id="KW-1185">Reference proteome</keyword>
<proteinExistence type="predicted"/>
<organism evidence="1 2">
    <name type="scientific">Candidatus Magnetobacterium bavaricum</name>
    <dbReference type="NCBI Taxonomy" id="29290"/>
    <lineage>
        <taxon>Bacteria</taxon>
        <taxon>Pseudomonadati</taxon>
        <taxon>Nitrospirota</taxon>
        <taxon>Thermodesulfovibrionia</taxon>
        <taxon>Thermodesulfovibrionales</taxon>
        <taxon>Candidatus Magnetobacteriaceae</taxon>
        <taxon>Candidatus Magnetobacterium</taxon>
    </lineage>
</organism>
<comment type="caution">
    <text evidence="1">The sequence shown here is derived from an EMBL/GenBank/DDBJ whole genome shotgun (WGS) entry which is preliminary data.</text>
</comment>
<evidence type="ECO:0000313" key="1">
    <source>
        <dbReference type="EMBL" id="KJU85263.1"/>
    </source>
</evidence>